<keyword evidence="2" id="KW-0677">Repeat</keyword>
<dbReference type="Proteomes" id="UP001591681">
    <property type="component" value="Unassembled WGS sequence"/>
</dbReference>
<evidence type="ECO:0000256" key="3">
    <source>
        <dbReference type="ARBA" id="ARBA00023136"/>
    </source>
</evidence>
<dbReference type="Pfam" id="PF07679">
    <property type="entry name" value="I-set"/>
    <property type="match status" value="1"/>
</dbReference>
<reference evidence="9 10" key="1">
    <citation type="submission" date="2024-09" db="EMBL/GenBank/DDBJ databases">
        <title>A chromosome-level genome assembly of Gray's grenadier anchovy, Coilia grayii.</title>
        <authorList>
            <person name="Fu Z."/>
        </authorList>
    </citation>
    <scope>NUCLEOTIDE SEQUENCE [LARGE SCALE GENOMIC DNA]</scope>
    <source>
        <strain evidence="9">G4</strain>
        <tissue evidence="9">Muscle</tissue>
    </source>
</reference>
<dbReference type="InterPro" id="IPR013783">
    <property type="entry name" value="Ig-like_fold"/>
</dbReference>
<dbReference type="InterPro" id="IPR036179">
    <property type="entry name" value="Ig-like_dom_sf"/>
</dbReference>
<keyword evidence="3" id="KW-0472">Membrane</keyword>
<keyword evidence="6" id="KW-0393">Immunoglobulin domain</keyword>
<gene>
    <name evidence="9" type="ORF">ACEWY4_004524</name>
</gene>
<dbReference type="SUPFAM" id="SSF48726">
    <property type="entry name" value="Immunoglobulin"/>
    <property type="match status" value="1"/>
</dbReference>
<dbReference type="Gene3D" id="2.60.40.10">
    <property type="entry name" value="Immunoglobulins"/>
    <property type="match status" value="1"/>
</dbReference>
<feature type="region of interest" description="Disordered" evidence="7">
    <location>
        <begin position="104"/>
        <end position="125"/>
    </location>
</feature>
<dbReference type="PANTHER" id="PTHR44170:SF8">
    <property type="entry name" value="NETRIN RECEPTOR DCC"/>
    <property type="match status" value="1"/>
</dbReference>
<evidence type="ECO:0000256" key="5">
    <source>
        <dbReference type="ARBA" id="ARBA00023180"/>
    </source>
</evidence>
<evidence type="ECO:0000256" key="1">
    <source>
        <dbReference type="ARBA" id="ARBA00004370"/>
    </source>
</evidence>
<name>A0ABD1KLW7_9TELE</name>
<dbReference type="PANTHER" id="PTHR44170">
    <property type="entry name" value="PROTEIN SIDEKICK"/>
    <property type="match status" value="1"/>
</dbReference>
<proteinExistence type="predicted"/>
<comment type="subcellular location">
    <subcellularLocation>
        <location evidence="1">Membrane</location>
    </subcellularLocation>
</comment>
<evidence type="ECO:0000259" key="8">
    <source>
        <dbReference type="PROSITE" id="PS50835"/>
    </source>
</evidence>
<accession>A0ABD1KLW7</accession>
<dbReference type="SMART" id="SM00408">
    <property type="entry name" value="IGc2"/>
    <property type="match status" value="1"/>
</dbReference>
<dbReference type="FunFam" id="2.60.40.10:FF:000004">
    <property type="entry name" value="DCC isoform 1"/>
    <property type="match status" value="1"/>
</dbReference>
<dbReference type="AlphaFoldDB" id="A0ABD1KLW7"/>
<organism evidence="9 10">
    <name type="scientific">Coilia grayii</name>
    <name type="common">Gray's grenadier anchovy</name>
    <dbReference type="NCBI Taxonomy" id="363190"/>
    <lineage>
        <taxon>Eukaryota</taxon>
        <taxon>Metazoa</taxon>
        <taxon>Chordata</taxon>
        <taxon>Craniata</taxon>
        <taxon>Vertebrata</taxon>
        <taxon>Euteleostomi</taxon>
        <taxon>Actinopterygii</taxon>
        <taxon>Neopterygii</taxon>
        <taxon>Teleostei</taxon>
        <taxon>Clupei</taxon>
        <taxon>Clupeiformes</taxon>
        <taxon>Clupeoidei</taxon>
        <taxon>Engraulidae</taxon>
        <taxon>Coilinae</taxon>
        <taxon>Coilia</taxon>
    </lineage>
</organism>
<keyword evidence="10" id="KW-1185">Reference proteome</keyword>
<keyword evidence="4" id="KW-1015">Disulfide bond</keyword>
<dbReference type="SMART" id="SM00409">
    <property type="entry name" value="IG"/>
    <property type="match status" value="1"/>
</dbReference>
<protein>
    <recommendedName>
        <fullName evidence="8">Ig-like domain-containing protein</fullName>
    </recommendedName>
</protein>
<evidence type="ECO:0000256" key="6">
    <source>
        <dbReference type="ARBA" id="ARBA00023319"/>
    </source>
</evidence>
<sequence>MSSLCLLVVAVPPQFLNYPANMYAYESTDIEMECAVTGNPQPKVHWVKNGEVVIPSDYFQIVDGSNLQILGLVRSDEGYYQCVAENDAGNAQATAQLILQEPGKSRMANASASPPPPSHPPCRASCATARAL</sequence>
<dbReference type="InterPro" id="IPR013098">
    <property type="entry name" value="Ig_I-set"/>
</dbReference>
<comment type="caution">
    <text evidence="9">The sequence shown here is derived from an EMBL/GenBank/DDBJ whole genome shotgun (WGS) entry which is preliminary data.</text>
</comment>
<evidence type="ECO:0000313" key="9">
    <source>
        <dbReference type="EMBL" id="KAL2100130.1"/>
    </source>
</evidence>
<dbReference type="GO" id="GO:0016020">
    <property type="term" value="C:membrane"/>
    <property type="evidence" value="ECO:0007669"/>
    <property type="project" value="UniProtKB-SubCell"/>
</dbReference>
<keyword evidence="5" id="KW-0325">Glycoprotein</keyword>
<feature type="domain" description="Ig-like" evidence="8">
    <location>
        <begin position="13"/>
        <end position="98"/>
    </location>
</feature>
<evidence type="ECO:0000313" key="10">
    <source>
        <dbReference type="Proteomes" id="UP001591681"/>
    </source>
</evidence>
<dbReference type="InterPro" id="IPR003599">
    <property type="entry name" value="Ig_sub"/>
</dbReference>
<dbReference type="InterPro" id="IPR003598">
    <property type="entry name" value="Ig_sub2"/>
</dbReference>
<dbReference type="InterPro" id="IPR007110">
    <property type="entry name" value="Ig-like_dom"/>
</dbReference>
<evidence type="ECO:0000256" key="2">
    <source>
        <dbReference type="ARBA" id="ARBA00022737"/>
    </source>
</evidence>
<dbReference type="PROSITE" id="PS50835">
    <property type="entry name" value="IG_LIKE"/>
    <property type="match status" value="1"/>
</dbReference>
<evidence type="ECO:0000256" key="7">
    <source>
        <dbReference type="SAM" id="MobiDB-lite"/>
    </source>
</evidence>
<evidence type="ECO:0000256" key="4">
    <source>
        <dbReference type="ARBA" id="ARBA00023157"/>
    </source>
</evidence>
<dbReference type="EMBL" id="JBHFQA010000004">
    <property type="protein sequence ID" value="KAL2100130.1"/>
    <property type="molecule type" value="Genomic_DNA"/>
</dbReference>